<evidence type="ECO:0000313" key="11">
    <source>
        <dbReference type="Proteomes" id="UP000594535"/>
    </source>
</evidence>
<dbReference type="Pfam" id="PF00384">
    <property type="entry name" value="Molybdopterin"/>
    <property type="match status" value="1"/>
</dbReference>
<keyword evidence="6" id="KW-0560">Oxidoreductase</keyword>
<dbReference type="PROSITE" id="PS00490">
    <property type="entry name" value="MOLYBDOPTERIN_PROK_2"/>
    <property type="match status" value="1"/>
</dbReference>
<dbReference type="Gene3D" id="3.40.50.740">
    <property type="match status" value="1"/>
</dbReference>
<dbReference type="Gene3D" id="2.40.40.20">
    <property type="match status" value="1"/>
</dbReference>
<feature type="domain" description="Molybdopterin oxidoreductase" evidence="8">
    <location>
        <begin position="82"/>
        <end position="535"/>
    </location>
</feature>
<evidence type="ECO:0000256" key="3">
    <source>
        <dbReference type="ARBA" id="ARBA00022505"/>
    </source>
</evidence>
<dbReference type="InterPro" id="IPR006311">
    <property type="entry name" value="TAT_signal"/>
</dbReference>
<reference evidence="10 11" key="1">
    <citation type="journal article" date="2020" name="Microb. Genom.">
        <title>Analysis of complete Campylobacter concisus genomes identifies genomospecies features, secretion systems and novel plasmids and their association with severe ulcerative colitis.</title>
        <authorList>
            <person name="Liu F."/>
            <person name="Chen S."/>
            <person name="Luu L.D.W."/>
            <person name="Lee S.A."/>
            <person name="Tay A.C.Y."/>
            <person name="Wu R."/>
            <person name="Riordan S.M."/>
            <person name="Lan R."/>
            <person name="Liu L."/>
            <person name="Zhang L."/>
        </authorList>
    </citation>
    <scope>NUCLEOTIDE SEQUENCE [LARGE SCALE GENOMIC DNA]</scope>
    <source>
        <strain evidence="10 11">H9O-S2</strain>
    </source>
</reference>
<dbReference type="InterPro" id="IPR050612">
    <property type="entry name" value="Prok_Mopterin_Oxidored"/>
</dbReference>
<dbReference type="Pfam" id="PF10518">
    <property type="entry name" value="TAT_signal"/>
    <property type="match status" value="1"/>
</dbReference>
<evidence type="ECO:0000256" key="1">
    <source>
        <dbReference type="ARBA" id="ARBA00001942"/>
    </source>
</evidence>
<dbReference type="CDD" id="cd02777">
    <property type="entry name" value="MopB_CT_DMSOR-like"/>
    <property type="match status" value="1"/>
</dbReference>
<dbReference type="SUPFAM" id="SSF50692">
    <property type="entry name" value="ADC-like"/>
    <property type="match status" value="1"/>
</dbReference>
<dbReference type="InterPro" id="IPR019546">
    <property type="entry name" value="TAT_signal_bac_arc"/>
</dbReference>
<dbReference type="SUPFAM" id="SSF53706">
    <property type="entry name" value="Formate dehydrogenase/DMSO reductase, domains 1-3"/>
    <property type="match status" value="1"/>
</dbReference>
<comment type="similarity">
    <text evidence="2">Belongs to the prokaryotic molybdopterin-containing oxidoreductase family.</text>
</comment>
<dbReference type="EMBL" id="CP049232">
    <property type="protein sequence ID" value="QPI07494.1"/>
    <property type="molecule type" value="Genomic_DNA"/>
</dbReference>
<evidence type="ECO:0000259" key="8">
    <source>
        <dbReference type="Pfam" id="PF00384"/>
    </source>
</evidence>
<keyword evidence="4" id="KW-0479">Metal-binding</keyword>
<evidence type="ECO:0000256" key="2">
    <source>
        <dbReference type="ARBA" id="ARBA00010312"/>
    </source>
</evidence>
<comment type="cofactor">
    <cofactor evidence="1">
        <name>Mo-bis(molybdopterin guanine dinucleotide)</name>
        <dbReference type="ChEBI" id="CHEBI:60539"/>
    </cofactor>
</comment>
<dbReference type="NCBIfam" id="TIGR01409">
    <property type="entry name" value="TAT_signal_seq"/>
    <property type="match status" value="1"/>
</dbReference>
<dbReference type="GO" id="GO:0016491">
    <property type="term" value="F:oxidoreductase activity"/>
    <property type="evidence" value="ECO:0007669"/>
    <property type="project" value="UniProtKB-KW"/>
</dbReference>
<feature type="signal peptide" evidence="7">
    <location>
        <begin position="1"/>
        <end position="26"/>
    </location>
</feature>
<dbReference type="RefSeq" id="WP_196088708.1">
    <property type="nucleotide sequence ID" value="NZ_CP049232.1"/>
</dbReference>
<keyword evidence="5 7" id="KW-0732">Signal</keyword>
<dbReference type="PANTHER" id="PTHR43742:SF10">
    <property type="entry name" value="TRIMETHYLAMINE-N-OXIDE REDUCTASE 2"/>
    <property type="match status" value="1"/>
</dbReference>
<dbReference type="GO" id="GO:0043546">
    <property type="term" value="F:molybdopterin cofactor binding"/>
    <property type="evidence" value="ECO:0007669"/>
    <property type="project" value="InterPro"/>
</dbReference>
<sequence>MKISRRDFLKSSAIAAAALGSTPVFAEEKVAKSVPNASGFGAFYADLDESGKIIKIRPQESDKDPKYPLNDAWIERVYSDTRVKFPCVRKSYLEGKDKRELRGKEEFVRVSWDKAYELIVNKLKSVKSNEIFNAAYDGWSHPGLLHNCVSLPGRFFNTVFGGSVITDGDYSTGAASRVNGDIIGDLEVYSLQSSHKTILENTKVYVLWGADIFKCNQVDYKVANRANNEIYDEYVKAGIKFITIEPQYTPIAKKFNAQWIKIRPNTDVALMLGMMHYLYTSKKYDKEFIAKYTDCFDKFVPYLLGKTMDKIEKTPNWASKITGVDEEVIKSLADTLVSNRSFIAGSWSIQRAHHGEQAQWALIVLASMIGQIGLVGGGLGLSMHYSGNGQAACDVKLPAGLPQGKNEVEEVIPASRISEAILNPGKEIKFKGEKIKYPKIKVLYATGANVLGHHPNANEMIKALRTLDTVISQDPWWTPTSKYADIVLPAATQLERDDITYGGSFSQDYLYAMKKVIEPLYESKCDYDIFADMAKMVSDKAFRKFSSGKDKFEHIKKLYERSDCPDRMSFDEFWEKGFMKFEPSEEAKNFTRHADFRADPVKNRLATKSGKIQIFCQKFADYKLDDFKGHPVWIEPAEWLGNKKLTAKFPFHFLSPHPLYRIHSQADNSNFIRKIYKVGNREPITINDEDAATLGIKDGDTVEVFNSRGKILAGAVVTKNIMRGVVALQEGAWVDLDENGVCQAGNANILTSSIPTSSMAQATSVDTCLVGIRKSDAGEYKGIKPPKIIEA</sequence>
<dbReference type="PANTHER" id="PTHR43742">
    <property type="entry name" value="TRIMETHYLAMINE-N-OXIDE REDUCTASE"/>
    <property type="match status" value="1"/>
</dbReference>
<dbReference type="InterPro" id="IPR006657">
    <property type="entry name" value="MoPterin_dinucl-bd_dom"/>
</dbReference>
<dbReference type="GO" id="GO:0030288">
    <property type="term" value="C:outer membrane-bounded periplasmic space"/>
    <property type="evidence" value="ECO:0007669"/>
    <property type="project" value="TreeGrafter"/>
</dbReference>
<evidence type="ECO:0000256" key="7">
    <source>
        <dbReference type="SAM" id="SignalP"/>
    </source>
</evidence>
<feature type="chain" id="PRO_5033007048" evidence="7">
    <location>
        <begin position="27"/>
        <end position="791"/>
    </location>
</feature>
<evidence type="ECO:0000256" key="5">
    <source>
        <dbReference type="ARBA" id="ARBA00022729"/>
    </source>
</evidence>
<proteinExistence type="inferred from homology"/>
<gene>
    <name evidence="10" type="ORF">G5B96_09265</name>
</gene>
<dbReference type="GO" id="GO:0030151">
    <property type="term" value="F:molybdenum ion binding"/>
    <property type="evidence" value="ECO:0007669"/>
    <property type="project" value="TreeGrafter"/>
</dbReference>
<keyword evidence="3" id="KW-0500">Molybdenum</keyword>
<dbReference type="Gene3D" id="3.90.55.10">
    <property type="entry name" value="Dimethylsulfoxide Reductase, domain 3"/>
    <property type="match status" value="1"/>
</dbReference>
<dbReference type="Pfam" id="PF01568">
    <property type="entry name" value="Molydop_binding"/>
    <property type="match status" value="1"/>
</dbReference>
<dbReference type="PROSITE" id="PS00932">
    <property type="entry name" value="MOLYBDOPTERIN_PROK_3"/>
    <property type="match status" value="1"/>
</dbReference>
<dbReference type="GO" id="GO:0009055">
    <property type="term" value="F:electron transfer activity"/>
    <property type="evidence" value="ECO:0007669"/>
    <property type="project" value="TreeGrafter"/>
</dbReference>
<accession>A0A7S9SC92</accession>
<evidence type="ECO:0000313" key="10">
    <source>
        <dbReference type="EMBL" id="QPI07494.1"/>
    </source>
</evidence>
<evidence type="ECO:0000259" key="9">
    <source>
        <dbReference type="Pfam" id="PF01568"/>
    </source>
</evidence>
<dbReference type="InterPro" id="IPR009010">
    <property type="entry name" value="Asp_de-COase-like_dom_sf"/>
</dbReference>
<evidence type="ECO:0000256" key="6">
    <source>
        <dbReference type="ARBA" id="ARBA00023002"/>
    </source>
</evidence>
<dbReference type="PROSITE" id="PS51318">
    <property type="entry name" value="TAT"/>
    <property type="match status" value="1"/>
</dbReference>
<feature type="domain" description="Molybdopterin dinucleotide-binding" evidence="9">
    <location>
        <begin position="651"/>
        <end position="768"/>
    </location>
</feature>
<dbReference type="AlphaFoldDB" id="A0A7S9SC92"/>
<dbReference type="InterPro" id="IPR006655">
    <property type="entry name" value="Mopterin_OxRdtase_prok_CS"/>
</dbReference>
<name>A0A7S9SC92_9BACT</name>
<dbReference type="GO" id="GO:0009061">
    <property type="term" value="P:anaerobic respiration"/>
    <property type="evidence" value="ECO:0007669"/>
    <property type="project" value="TreeGrafter"/>
</dbReference>
<dbReference type="Gene3D" id="3.40.228.10">
    <property type="entry name" value="Dimethylsulfoxide Reductase, domain 2"/>
    <property type="match status" value="1"/>
</dbReference>
<protein>
    <submittedName>
        <fullName evidence="10">Molybdopterin-dependent oxidoreductase</fullName>
    </submittedName>
</protein>
<evidence type="ECO:0000256" key="4">
    <source>
        <dbReference type="ARBA" id="ARBA00022723"/>
    </source>
</evidence>
<organism evidence="10 11">
    <name type="scientific">Campylobacter concisus</name>
    <dbReference type="NCBI Taxonomy" id="199"/>
    <lineage>
        <taxon>Bacteria</taxon>
        <taxon>Pseudomonadati</taxon>
        <taxon>Campylobacterota</taxon>
        <taxon>Epsilonproteobacteria</taxon>
        <taxon>Campylobacterales</taxon>
        <taxon>Campylobacteraceae</taxon>
        <taxon>Campylobacter</taxon>
    </lineage>
</organism>
<dbReference type="Proteomes" id="UP000594535">
    <property type="component" value="Chromosome"/>
</dbReference>
<dbReference type="InterPro" id="IPR006656">
    <property type="entry name" value="Mopterin_OxRdtase"/>
</dbReference>